<dbReference type="Proteomes" id="UP000784294">
    <property type="component" value="Unassembled WGS sequence"/>
</dbReference>
<proteinExistence type="predicted"/>
<organism evidence="1 2">
    <name type="scientific">Protopolystoma xenopodis</name>
    <dbReference type="NCBI Taxonomy" id="117903"/>
    <lineage>
        <taxon>Eukaryota</taxon>
        <taxon>Metazoa</taxon>
        <taxon>Spiralia</taxon>
        <taxon>Lophotrochozoa</taxon>
        <taxon>Platyhelminthes</taxon>
        <taxon>Monogenea</taxon>
        <taxon>Polyopisthocotylea</taxon>
        <taxon>Polystomatidea</taxon>
        <taxon>Polystomatidae</taxon>
        <taxon>Protopolystoma</taxon>
    </lineage>
</organism>
<dbReference type="AlphaFoldDB" id="A0A448WVI4"/>
<sequence>MFELETVKRRLEFRRRLLPQARPTELVAFYVVEDVIIHKQTVEKLEPKSPCAKSHLEAGNHDGCDSLWSRLRMALETPITPRSDRRFDPSQLRMPL</sequence>
<evidence type="ECO:0000313" key="1">
    <source>
        <dbReference type="EMBL" id="VEL21273.1"/>
    </source>
</evidence>
<name>A0A448WVI4_9PLAT</name>
<protein>
    <submittedName>
        <fullName evidence="1">Uncharacterized protein</fullName>
    </submittedName>
</protein>
<evidence type="ECO:0000313" key="2">
    <source>
        <dbReference type="Proteomes" id="UP000784294"/>
    </source>
</evidence>
<dbReference type="EMBL" id="CAAALY010050471">
    <property type="protein sequence ID" value="VEL21273.1"/>
    <property type="molecule type" value="Genomic_DNA"/>
</dbReference>
<accession>A0A448WVI4</accession>
<keyword evidence="2" id="KW-1185">Reference proteome</keyword>
<reference evidence="1" key="1">
    <citation type="submission" date="2018-11" db="EMBL/GenBank/DDBJ databases">
        <authorList>
            <consortium name="Pathogen Informatics"/>
        </authorList>
    </citation>
    <scope>NUCLEOTIDE SEQUENCE</scope>
</reference>
<comment type="caution">
    <text evidence="1">The sequence shown here is derived from an EMBL/GenBank/DDBJ whole genome shotgun (WGS) entry which is preliminary data.</text>
</comment>
<gene>
    <name evidence="1" type="ORF">PXEA_LOCUS14713</name>
</gene>